<sequence length="125" mass="14658">MSNLPIKQLVHDVLFQLQDCEPAQLISCLNCRQAITANNYRTRIHDQHHHRFVNPDGIIYDVCCFNAAPGTIINGEAMTQYCWFQGYRWQYAHCEHCADQLGWYYENDRNESFFALIPSSLRTKN</sequence>
<feature type="domain" description="CULT" evidence="1">
    <location>
        <begin position="23"/>
        <end position="125"/>
    </location>
</feature>
<evidence type="ECO:0000313" key="3">
    <source>
        <dbReference type="Proteomes" id="UP001166291"/>
    </source>
</evidence>
<dbReference type="RefSeq" id="WP_219044015.1">
    <property type="nucleotide sequence ID" value="NZ_JAHWDQ010000003.1"/>
</dbReference>
<dbReference type="EMBL" id="JAHWDQ010000003">
    <property type="protein sequence ID" value="MBW2941791.1"/>
    <property type="molecule type" value="Genomic_DNA"/>
</dbReference>
<organism evidence="2 3">
    <name type="scientific">Zhongshania aquimaris</name>
    <dbReference type="NCBI Taxonomy" id="2857107"/>
    <lineage>
        <taxon>Bacteria</taxon>
        <taxon>Pseudomonadati</taxon>
        <taxon>Pseudomonadota</taxon>
        <taxon>Gammaproteobacteria</taxon>
        <taxon>Cellvibrionales</taxon>
        <taxon>Spongiibacteraceae</taxon>
        <taxon>Zhongshania</taxon>
    </lineage>
</organism>
<dbReference type="InterPro" id="IPR034750">
    <property type="entry name" value="CULT"/>
</dbReference>
<dbReference type="CDD" id="cd15777">
    <property type="entry name" value="CRBN_C_like"/>
    <property type="match status" value="1"/>
</dbReference>
<keyword evidence="3" id="KW-1185">Reference proteome</keyword>
<proteinExistence type="predicted"/>
<gene>
    <name evidence="2" type="ORF">KXJ70_13425</name>
</gene>
<evidence type="ECO:0000259" key="1">
    <source>
        <dbReference type="PROSITE" id="PS51788"/>
    </source>
</evidence>
<name>A0ABS6VU13_9GAMM</name>
<reference evidence="2" key="1">
    <citation type="submission" date="2021-07" db="EMBL/GenBank/DDBJ databases">
        <title>Zhongshania sp. CAU 1632 isolated from seawater.</title>
        <authorList>
            <person name="Kim W."/>
        </authorList>
    </citation>
    <scope>NUCLEOTIDE SEQUENCE</scope>
    <source>
        <strain evidence="2">CAU 1632</strain>
    </source>
</reference>
<evidence type="ECO:0000313" key="2">
    <source>
        <dbReference type="EMBL" id="MBW2941791.1"/>
    </source>
</evidence>
<accession>A0ABS6VU13</accession>
<protein>
    <recommendedName>
        <fullName evidence="1">CULT domain-containing protein</fullName>
    </recommendedName>
</protein>
<dbReference type="PROSITE" id="PS51788">
    <property type="entry name" value="CULT"/>
    <property type="match status" value="1"/>
</dbReference>
<comment type="caution">
    <text evidence="2">The sequence shown here is derived from an EMBL/GenBank/DDBJ whole genome shotgun (WGS) entry which is preliminary data.</text>
</comment>
<dbReference type="Proteomes" id="UP001166291">
    <property type="component" value="Unassembled WGS sequence"/>
</dbReference>